<keyword evidence="3" id="KW-0732">Signal</keyword>
<dbReference type="Gene3D" id="2.60.40.1120">
    <property type="entry name" value="Carboxypeptidase-like, regulatory domain"/>
    <property type="match status" value="2"/>
</dbReference>
<name>A0A2P2E4H5_9LEPT</name>
<dbReference type="InterPro" id="IPR008969">
    <property type="entry name" value="CarboxyPept-like_regulatory"/>
</dbReference>
<comment type="caution">
    <text evidence="5">The sequence shown here is derived from an EMBL/GenBank/DDBJ whole genome shotgun (WGS) entry which is preliminary data.</text>
</comment>
<evidence type="ECO:0000256" key="2">
    <source>
        <dbReference type="ARBA" id="ARBA00022525"/>
    </source>
</evidence>
<dbReference type="RefSeq" id="WP_108978078.1">
    <property type="nucleotide sequence ID" value="NZ_BFBB01000008.1"/>
</dbReference>
<dbReference type="PROSITE" id="PS51257">
    <property type="entry name" value="PROKAR_LIPOPROTEIN"/>
    <property type="match status" value="1"/>
</dbReference>
<dbReference type="InterPro" id="IPR013783">
    <property type="entry name" value="Ig-like_fold"/>
</dbReference>
<dbReference type="PANTHER" id="PTHR36108:SF13">
    <property type="entry name" value="COLOSSIN-B-RELATED"/>
    <property type="match status" value="1"/>
</dbReference>
<reference evidence="5 6" key="1">
    <citation type="submission" date="2018-02" db="EMBL/GenBank/DDBJ databases">
        <title>Novel Leptospira species isolated from soil and water in Japan.</title>
        <authorList>
            <person name="Nakao R."/>
            <person name="Masuzawa T."/>
        </authorList>
    </citation>
    <scope>NUCLEOTIDE SEQUENCE [LARGE SCALE GENOMIC DNA]</scope>
    <source>
        <strain evidence="5 6">YH101</strain>
    </source>
</reference>
<keyword evidence="2" id="KW-0964">Secreted</keyword>
<feature type="compositionally biased region" description="Polar residues" evidence="4">
    <location>
        <begin position="41"/>
        <end position="52"/>
    </location>
</feature>
<organism evidence="5 6">
    <name type="scientific">Leptospira ryugenii</name>
    <dbReference type="NCBI Taxonomy" id="1917863"/>
    <lineage>
        <taxon>Bacteria</taxon>
        <taxon>Pseudomonadati</taxon>
        <taxon>Spirochaetota</taxon>
        <taxon>Spirochaetia</taxon>
        <taxon>Leptospirales</taxon>
        <taxon>Leptospiraceae</taxon>
        <taxon>Leptospira</taxon>
    </lineage>
</organism>
<comment type="similarity">
    <text evidence="1">Belongs to the serine-aspartate repeat-containing protein (SDr) family.</text>
</comment>
<dbReference type="AlphaFoldDB" id="A0A2P2E4H5"/>
<evidence type="ECO:0000313" key="5">
    <source>
        <dbReference type="EMBL" id="GBF51777.1"/>
    </source>
</evidence>
<feature type="compositionally biased region" description="Polar residues" evidence="4">
    <location>
        <begin position="61"/>
        <end position="83"/>
    </location>
</feature>
<dbReference type="EMBL" id="BFBB01000008">
    <property type="protein sequence ID" value="GBF51777.1"/>
    <property type="molecule type" value="Genomic_DNA"/>
</dbReference>
<proteinExistence type="inferred from homology"/>
<dbReference type="PANTHER" id="PTHR36108">
    <property type="entry name" value="COLOSSIN-B-RELATED"/>
    <property type="match status" value="1"/>
</dbReference>
<dbReference type="Proteomes" id="UP000245133">
    <property type="component" value="Unassembled WGS sequence"/>
</dbReference>
<keyword evidence="6" id="KW-1185">Reference proteome</keyword>
<sequence length="1240" mass="130342">MFKKGTLFLLFVLASFGVGCSKKSKSMPFWFLLGSGGAGNPSDSAGSTTPPDSNGVALPPSNGSVSPSSTGEIPQNNAEQEIPTSGPARVFGKIQPVVAGNPSNDVCGQVGSPSYPNCVDLSQIIVRIEVANGSQSVLVASTNADANGNFSFDFNSLPNNNYRVLINNGNGLNYAYQDFSFVFNPSISGPTLVDVGTLYAERLYYLSGPAQITGSLVTSGFNADGFVVPSGPLAGITINLVDANGNTVASTTSNASGQFSIQIPNLSNGNYTIVYDGSSVTTSGQTYGTISEFIHFTFQGTNPSLTTVVGLGETNLPWLAAQESSLSLSGSVINGAVSNDQTTVYTIKLKNEQGAIIDTVSITGNGSFQLNGSGLPSGVYYVEVSGPNLVTVSQSFLFTASPDGGNKNQSLPSPISVVPKQSNVFGFIRDANGVHIPGSVINFRPDRLQRPSQLFHLSTDPLLGNAVKLWILEALSAVAGVNCLANPSSGICSCATNPSLSCLQTYQGNGPWNYQTWGSKVYEVRPSDQQVYFTAQAGLWAYTISAPGYETWCANQGTPCSQYPVSITLNGNDVNAGQITLTSIDRRAQIAGTISVRDTAPTNPSIHSNQTGLYVVLLGNTNSNGQALAHIAITSGGSFAFNGSSYVITLPSQLTSDAQRVSYALQALASGTAQTLAQADTIAVEDDVYASVTISNGNQYNFRQSTYQAIVVDLTVSSPRASYLAPASFSLDVSSVATNQYATNPVTFNFSGTAVHNVRSTVSGTVTDAISTLPVEGATLTLGRFEGGNFVADVRRDCSGTFVNNTCSVPSLRQAGQDQTIGSLLSSSNGSYSFLFVPQGNYSLRVEKNGIVTYFPVEVGSGGGTVIVNTAVITNSGRGNLAGSVRTPGGFAFTGTYSLEVVDPNTGLIRPTDGVLPASLSSGATTFSNASQYNLFQINAGRWKVRFVASGFKTVEGIVDIQANATTTFDIITFVPGSQTPGAISGRALSALYNTGVCDLTARIRPGVNVKSGPYAIDENGQTIPGVKTATDGSYAIPNVPPGNYTLEVTGSGKRGNCTSAVEAYATTFRTVVAAGSETPANQNILVSPILAENEMRVVLSWGAKPRDLDSHMQYSPTDKNGRIVWNNRSPLGVGNGDLDFDITTGFGPETITVKGNIWAQPVRYYSVYNWSGEAIMGVSGATVRVFKGSIGEVRNYSLGANHTNRWWKIFCIEADKSITDVGMGSCQATQFIEQRMFER</sequence>
<feature type="region of interest" description="Disordered" evidence="4">
    <location>
        <begin position="40"/>
        <end position="84"/>
    </location>
</feature>
<accession>A0A2P2E4H5</accession>
<evidence type="ECO:0000256" key="3">
    <source>
        <dbReference type="ARBA" id="ARBA00022729"/>
    </source>
</evidence>
<gene>
    <name evidence="5" type="ORF">LPTSP4_33150</name>
</gene>
<dbReference type="OrthoDB" id="6372180at2"/>
<evidence type="ECO:0000256" key="4">
    <source>
        <dbReference type="SAM" id="MobiDB-lite"/>
    </source>
</evidence>
<dbReference type="SUPFAM" id="SSF49464">
    <property type="entry name" value="Carboxypeptidase regulatory domain-like"/>
    <property type="match status" value="1"/>
</dbReference>
<dbReference type="InterPro" id="IPR013784">
    <property type="entry name" value="Carb-bd-like_fold"/>
</dbReference>
<keyword evidence="5" id="KW-0449">Lipoprotein</keyword>
<evidence type="ECO:0000256" key="1">
    <source>
        <dbReference type="ARBA" id="ARBA00007257"/>
    </source>
</evidence>
<evidence type="ECO:0000313" key="6">
    <source>
        <dbReference type="Proteomes" id="UP000245133"/>
    </source>
</evidence>
<dbReference type="SUPFAM" id="SSF49452">
    <property type="entry name" value="Starch-binding domain-like"/>
    <property type="match status" value="1"/>
</dbReference>
<dbReference type="Gene3D" id="2.60.40.10">
    <property type="entry name" value="Immunoglobulins"/>
    <property type="match status" value="1"/>
</dbReference>
<dbReference type="SUPFAM" id="SSF117074">
    <property type="entry name" value="Hypothetical protein PA1324"/>
    <property type="match status" value="1"/>
</dbReference>
<dbReference type="GO" id="GO:0030246">
    <property type="term" value="F:carbohydrate binding"/>
    <property type="evidence" value="ECO:0007669"/>
    <property type="project" value="InterPro"/>
</dbReference>
<protein>
    <submittedName>
        <fullName evidence="5">Lipoprotein</fullName>
    </submittedName>
</protein>